<name>A0A328B874_9BACT</name>
<dbReference type="EMBL" id="QHKM01000013">
    <property type="protein sequence ID" value="RAK62611.1"/>
    <property type="molecule type" value="Genomic_DNA"/>
</dbReference>
<evidence type="ECO:0000313" key="2">
    <source>
        <dbReference type="Proteomes" id="UP000248553"/>
    </source>
</evidence>
<gene>
    <name evidence="1" type="ORF">DLM85_23265</name>
</gene>
<reference evidence="2" key="1">
    <citation type="submission" date="2018-05" db="EMBL/GenBank/DDBJ databases">
        <authorList>
            <person name="Nie L."/>
        </authorList>
    </citation>
    <scope>NUCLEOTIDE SEQUENCE [LARGE SCALE GENOMIC DNA]</scope>
    <source>
        <strain evidence="2">NL</strain>
    </source>
</reference>
<accession>A0A328B874</accession>
<evidence type="ECO:0000313" key="1">
    <source>
        <dbReference type="EMBL" id="RAK62611.1"/>
    </source>
</evidence>
<sequence>MKGILLELIRDTYTPLLQLPPHLPDESWLLAVSKADPVFFYLYDGVGQLQIGEASRESLLKCLKQELGRSE</sequence>
<comment type="caution">
    <text evidence="1">The sequence shown here is derived from an EMBL/GenBank/DDBJ whole genome shotgun (WGS) entry which is preliminary data.</text>
</comment>
<protein>
    <submittedName>
        <fullName evidence="1">Uncharacterized protein</fullName>
    </submittedName>
</protein>
<organism evidence="1 2">
    <name type="scientific">Hymenobacter edaphi</name>
    <dbReference type="NCBI Taxonomy" id="2211146"/>
    <lineage>
        <taxon>Bacteria</taxon>
        <taxon>Pseudomonadati</taxon>
        <taxon>Bacteroidota</taxon>
        <taxon>Cytophagia</taxon>
        <taxon>Cytophagales</taxon>
        <taxon>Hymenobacteraceae</taxon>
        <taxon>Hymenobacter</taxon>
    </lineage>
</organism>
<dbReference type="Proteomes" id="UP000248553">
    <property type="component" value="Unassembled WGS sequence"/>
</dbReference>
<dbReference type="AlphaFoldDB" id="A0A328B874"/>
<keyword evidence="2" id="KW-1185">Reference proteome</keyword>
<proteinExistence type="predicted"/>